<dbReference type="RefSeq" id="WP_075444217.1">
    <property type="nucleotide sequence ID" value="NZ_FOQK01000015.1"/>
</dbReference>
<name>A0A1I3FK88_SELRU</name>
<sequence>MARKANYDEKISVLEEKIAKKQEELKKLKAQLADVKEKKAKEDYQELTAYMAENNLSASEVLAAIKD</sequence>
<evidence type="ECO:0000313" key="2">
    <source>
        <dbReference type="Proteomes" id="UP000183639"/>
    </source>
</evidence>
<reference evidence="1 2" key="1">
    <citation type="submission" date="2016-10" db="EMBL/GenBank/DDBJ databases">
        <authorList>
            <person name="de Groot N.N."/>
        </authorList>
    </citation>
    <scope>NUCLEOTIDE SEQUENCE [LARGE SCALE GENOMIC DNA]</scope>
    <source>
        <strain evidence="1 2">Z108</strain>
    </source>
</reference>
<dbReference type="Proteomes" id="UP000183639">
    <property type="component" value="Unassembled WGS sequence"/>
</dbReference>
<accession>A0A1I3FK88</accession>
<evidence type="ECO:0000313" key="1">
    <source>
        <dbReference type="EMBL" id="SFI11586.1"/>
    </source>
</evidence>
<protein>
    <submittedName>
        <fullName evidence="1">Uncharacterized protein</fullName>
    </submittedName>
</protein>
<dbReference type="AlphaFoldDB" id="A0A1I3FK88"/>
<organism evidence="1 2">
    <name type="scientific">Selenomonas ruminantium</name>
    <dbReference type="NCBI Taxonomy" id="971"/>
    <lineage>
        <taxon>Bacteria</taxon>
        <taxon>Bacillati</taxon>
        <taxon>Bacillota</taxon>
        <taxon>Negativicutes</taxon>
        <taxon>Selenomonadales</taxon>
        <taxon>Selenomonadaceae</taxon>
        <taxon>Selenomonas</taxon>
    </lineage>
</organism>
<dbReference type="OrthoDB" id="1666966at2"/>
<dbReference type="EMBL" id="FOQK01000015">
    <property type="protein sequence ID" value="SFI11586.1"/>
    <property type="molecule type" value="Genomic_DNA"/>
</dbReference>
<gene>
    <name evidence="1" type="ORF">SAMN04487861_11566</name>
</gene>
<proteinExistence type="predicted"/>